<keyword evidence="4" id="KW-1185">Reference proteome</keyword>
<reference evidence="4" key="1">
    <citation type="journal article" date="2013" name="Nature">
        <title>Draft genome of the wheat A-genome progenitor Triticum urartu.</title>
        <authorList>
            <person name="Ling H.Q."/>
            <person name="Zhao S."/>
            <person name="Liu D."/>
            <person name="Wang J."/>
            <person name="Sun H."/>
            <person name="Zhang C."/>
            <person name="Fan H."/>
            <person name="Li D."/>
            <person name="Dong L."/>
            <person name="Tao Y."/>
            <person name="Gao C."/>
            <person name="Wu H."/>
            <person name="Li Y."/>
            <person name="Cui Y."/>
            <person name="Guo X."/>
            <person name="Zheng S."/>
            <person name="Wang B."/>
            <person name="Yu K."/>
            <person name="Liang Q."/>
            <person name="Yang W."/>
            <person name="Lou X."/>
            <person name="Chen J."/>
            <person name="Feng M."/>
            <person name="Jian J."/>
            <person name="Zhang X."/>
            <person name="Luo G."/>
            <person name="Jiang Y."/>
            <person name="Liu J."/>
            <person name="Wang Z."/>
            <person name="Sha Y."/>
            <person name="Zhang B."/>
            <person name="Wu H."/>
            <person name="Tang D."/>
            <person name="Shen Q."/>
            <person name="Xue P."/>
            <person name="Zou S."/>
            <person name="Wang X."/>
            <person name="Liu X."/>
            <person name="Wang F."/>
            <person name="Yang Y."/>
            <person name="An X."/>
            <person name="Dong Z."/>
            <person name="Zhang K."/>
            <person name="Zhang X."/>
            <person name="Luo M.C."/>
            <person name="Dvorak J."/>
            <person name="Tong Y."/>
            <person name="Wang J."/>
            <person name="Yang H."/>
            <person name="Li Z."/>
            <person name="Wang D."/>
            <person name="Zhang A."/>
            <person name="Wang J."/>
        </authorList>
    </citation>
    <scope>NUCLEOTIDE SEQUENCE</scope>
    <source>
        <strain evidence="4">cv. G1812</strain>
    </source>
</reference>
<dbReference type="InterPro" id="IPR036047">
    <property type="entry name" value="F-box-like_dom_sf"/>
</dbReference>
<feature type="region of interest" description="Disordered" evidence="1">
    <location>
        <begin position="1"/>
        <end position="44"/>
    </location>
</feature>
<dbReference type="CDD" id="cd22160">
    <property type="entry name" value="F-box_AtFBL13-like"/>
    <property type="match status" value="1"/>
</dbReference>
<dbReference type="InterPro" id="IPR055302">
    <property type="entry name" value="F-box_dom-containing"/>
</dbReference>
<feature type="compositionally biased region" description="Low complexity" evidence="1">
    <location>
        <begin position="22"/>
        <end position="34"/>
    </location>
</feature>
<dbReference type="SUPFAM" id="SSF81383">
    <property type="entry name" value="F-box domain"/>
    <property type="match status" value="1"/>
</dbReference>
<sequence length="212" mass="23133">MEAGGPSRKKRKPAAGVETADEAPAPAETEAPDPGVGEEDDGLVDRISSLPDGVLGDIISLLPTDEGARTQILATKWRHLWLSAPLNLDCTHLLHRYRNHADRAAGVVSRILSSHSGPGRRLRVDNLHHFDLGAVDDWLRSGALDNLQELELGYYPTVALLPSFTFRFAPTLRVATLKMCNLPDGIIQGLHFPLLKQLGLHYVSISECSLHS</sequence>
<dbReference type="EnsemblPlants" id="TuG1812G0500000353.01.T01">
    <property type="protein sequence ID" value="TuG1812G0500000353.01.T01.cds467964"/>
    <property type="gene ID" value="TuG1812G0500000353.01"/>
</dbReference>
<dbReference type="Proteomes" id="UP000015106">
    <property type="component" value="Chromosome 5"/>
</dbReference>
<evidence type="ECO:0000259" key="2">
    <source>
        <dbReference type="Pfam" id="PF24758"/>
    </source>
</evidence>
<organism evidence="3 4">
    <name type="scientific">Triticum urartu</name>
    <name type="common">Red wild einkorn</name>
    <name type="synonym">Crithodium urartu</name>
    <dbReference type="NCBI Taxonomy" id="4572"/>
    <lineage>
        <taxon>Eukaryota</taxon>
        <taxon>Viridiplantae</taxon>
        <taxon>Streptophyta</taxon>
        <taxon>Embryophyta</taxon>
        <taxon>Tracheophyta</taxon>
        <taxon>Spermatophyta</taxon>
        <taxon>Magnoliopsida</taxon>
        <taxon>Liliopsida</taxon>
        <taxon>Poales</taxon>
        <taxon>Poaceae</taxon>
        <taxon>BOP clade</taxon>
        <taxon>Pooideae</taxon>
        <taxon>Triticodae</taxon>
        <taxon>Triticeae</taxon>
        <taxon>Triticinae</taxon>
        <taxon>Triticum</taxon>
    </lineage>
</organism>
<dbReference type="AlphaFoldDB" id="A0A8R7QAR1"/>
<dbReference type="Pfam" id="PF24758">
    <property type="entry name" value="LRR_At5g56370"/>
    <property type="match status" value="1"/>
</dbReference>
<evidence type="ECO:0000313" key="3">
    <source>
        <dbReference type="EnsemblPlants" id="TuG1812G0500000353.01.T01.cds467964"/>
    </source>
</evidence>
<protein>
    <recommendedName>
        <fullName evidence="2">F-box/LRR-repeat protein 15/At3g58940/PEG3-like LRR domain-containing protein</fullName>
    </recommendedName>
</protein>
<feature type="domain" description="F-box/LRR-repeat protein 15/At3g58940/PEG3-like LRR" evidence="2">
    <location>
        <begin position="135"/>
        <end position="212"/>
    </location>
</feature>
<dbReference type="PANTHER" id="PTHR32141">
    <property type="match status" value="1"/>
</dbReference>
<dbReference type="InterPro" id="IPR055411">
    <property type="entry name" value="LRR_FXL15/At3g58940/PEG3-like"/>
</dbReference>
<evidence type="ECO:0000313" key="4">
    <source>
        <dbReference type="Proteomes" id="UP000015106"/>
    </source>
</evidence>
<dbReference type="Gramene" id="TuG1812G0500000353.01.T01">
    <property type="protein sequence ID" value="TuG1812G0500000353.01.T01.cds467964"/>
    <property type="gene ID" value="TuG1812G0500000353.01"/>
</dbReference>
<name>A0A8R7QAR1_TRIUA</name>
<reference evidence="3" key="3">
    <citation type="submission" date="2022-06" db="UniProtKB">
        <authorList>
            <consortium name="EnsemblPlants"/>
        </authorList>
    </citation>
    <scope>IDENTIFICATION</scope>
</reference>
<reference evidence="3" key="2">
    <citation type="submission" date="2018-03" db="EMBL/GenBank/DDBJ databases">
        <title>The Triticum urartu genome reveals the dynamic nature of wheat genome evolution.</title>
        <authorList>
            <person name="Ling H."/>
            <person name="Ma B."/>
            <person name="Shi X."/>
            <person name="Liu H."/>
            <person name="Dong L."/>
            <person name="Sun H."/>
            <person name="Cao Y."/>
            <person name="Gao Q."/>
            <person name="Zheng S."/>
            <person name="Li Y."/>
            <person name="Yu Y."/>
            <person name="Du H."/>
            <person name="Qi M."/>
            <person name="Li Y."/>
            <person name="Yu H."/>
            <person name="Cui Y."/>
            <person name="Wang N."/>
            <person name="Chen C."/>
            <person name="Wu H."/>
            <person name="Zhao Y."/>
            <person name="Zhang J."/>
            <person name="Li Y."/>
            <person name="Zhou W."/>
            <person name="Zhang B."/>
            <person name="Hu W."/>
            <person name="Eijk M."/>
            <person name="Tang J."/>
            <person name="Witsenboer H."/>
            <person name="Zhao S."/>
            <person name="Li Z."/>
            <person name="Zhang A."/>
            <person name="Wang D."/>
            <person name="Liang C."/>
        </authorList>
    </citation>
    <scope>NUCLEOTIDE SEQUENCE [LARGE SCALE GENOMIC DNA]</scope>
    <source>
        <strain evidence="3">cv. G1812</strain>
    </source>
</reference>
<dbReference type="PANTHER" id="PTHR32141:SF123">
    <property type="entry name" value="F-BOX DOMAIN-CONTAINING PROTEIN"/>
    <property type="match status" value="1"/>
</dbReference>
<evidence type="ECO:0000256" key="1">
    <source>
        <dbReference type="SAM" id="MobiDB-lite"/>
    </source>
</evidence>
<dbReference type="InterPro" id="IPR053781">
    <property type="entry name" value="F-box_AtFBL13-like"/>
</dbReference>
<accession>A0A8R7QAR1</accession>
<proteinExistence type="predicted"/>